<dbReference type="InterPro" id="IPR051325">
    <property type="entry name" value="Nudix_hydrolase_domain"/>
</dbReference>
<accession>A0A0N9XH68</accession>
<evidence type="ECO:0000313" key="4">
    <source>
        <dbReference type="Proteomes" id="UP000057134"/>
    </source>
</evidence>
<reference evidence="3 4" key="1">
    <citation type="journal article" date="2015" name="MBio">
        <title>Enzymatic Degradation of Phenazines Can Generate Energy and Protect Sensitive Organisms from Toxicity.</title>
        <authorList>
            <person name="Costa K.C."/>
            <person name="Bergkessel M."/>
            <person name="Saunders S."/>
            <person name="Korlach J."/>
            <person name="Newman D.K."/>
        </authorList>
    </citation>
    <scope>NUCLEOTIDE SEQUENCE [LARGE SCALE GENOMIC DNA]</scope>
    <source>
        <strain evidence="3 4">CT6</strain>
    </source>
</reference>
<dbReference type="GO" id="GO:0006754">
    <property type="term" value="P:ATP biosynthetic process"/>
    <property type="evidence" value="ECO:0007669"/>
    <property type="project" value="TreeGrafter"/>
</dbReference>
<dbReference type="PANTHER" id="PTHR21340">
    <property type="entry name" value="DIADENOSINE 5,5-P1,P4-TETRAPHOSPHATE PYROPHOSPHOHYDROLASE MUTT"/>
    <property type="match status" value="1"/>
</dbReference>
<dbReference type="Pfam" id="PF00293">
    <property type="entry name" value="NUDIX"/>
    <property type="match status" value="1"/>
</dbReference>
<dbReference type="GO" id="GO:0004081">
    <property type="term" value="F:bis(5'-nucleosyl)-tetraphosphatase (asymmetrical) activity"/>
    <property type="evidence" value="ECO:0007669"/>
    <property type="project" value="TreeGrafter"/>
</dbReference>
<dbReference type="CDD" id="cd04662">
    <property type="entry name" value="NUDIX_Hydrolase"/>
    <property type="match status" value="1"/>
</dbReference>
<dbReference type="AlphaFoldDB" id="A0A0N9XH68"/>
<dbReference type="KEGG" id="mft:XA26_34210"/>
<dbReference type="EMBL" id="CP011269">
    <property type="protein sequence ID" value="ALI27248.1"/>
    <property type="molecule type" value="Genomic_DNA"/>
</dbReference>
<sequence length="183" mass="19332">MSWLTDAVAIRLSRSVHQVAKLSAGVLLYRVVGADVEVLIVHPGGPFWARKDAGAWSVPKGEYVTGEDPWAAAQREFAEELGSPPPAGPRIDLVPVRQAGGKVVTAFAVRGDFDPAAAVSNTFSIELPKGSGRFVEFSEIDRVAWVSVAVARTKLLTGQRPLLDQLMAAPELAGYGEGAPGDG</sequence>
<dbReference type="InterPro" id="IPR020084">
    <property type="entry name" value="NUDIX_hydrolase_CS"/>
</dbReference>
<dbReference type="GO" id="GO:0006167">
    <property type="term" value="P:AMP biosynthetic process"/>
    <property type="evidence" value="ECO:0007669"/>
    <property type="project" value="TreeGrafter"/>
</dbReference>
<evidence type="ECO:0000313" key="3">
    <source>
        <dbReference type="EMBL" id="ALI27248.1"/>
    </source>
</evidence>
<gene>
    <name evidence="3" type="ORF">XA26_34210</name>
</gene>
<evidence type="ECO:0000256" key="1">
    <source>
        <dbReference type="ARBA" id="ARBA00022801"/>
    </source>
</evidence>
<dbReference type="Proteomes" id="UP000057134">
    <property type="component" value="Chromosome"/>
</dbReference>
<dbReference type="PROSITE" id="PS00893">
    <property type="entry name" value="NUDIX_BOX"/>
    <property type="match status" value="1"/>
</dbReference>
<feature type="domain" description="Nudix hydrolase" evidence="2">
    <location>
        <begin position="19"/>
        <end position="168"/>
    </location>
</feature>
<protein>
    <submittedName>
        <fullName evidence="3">MutT-like protein</fullName>
    </submittedName>
</protein>
<dbReference type="Gene3D" id="3.90.79.10">
    <property type="entry name" value="Nucleoside Triphosphate Pyrophosphohydrolase"/>
    <property type="match status" value="1"/>
</dbReference>
<dbReference type="PATRIC" id="fig|1766.6.peg.3405"/>
<proteinExistence type="predicted"/>
<dbReference type="PROSITE" id="PS51462">
    <property type="entry name" value="NUDIX"/>
    <property type="match status" value="1"/>
</dbReference>
<keyword evidence="1" id="KW-0378">Hydrolase</keyword>
<dbReference type="InterPro" id="IPR000086">
    <property type="entry name" value="NUDIX_hydrolase_dom"/>
</dbReference>
<dbReference type="STRING" id="1766.XA26_34210"/>
<organism evidence="3 4">
    <name type="scientific">Mycolicibacterium fortuitum</name>
    <name type="common">Mycobacterium fortuitum</name>
    <dbReference type="NCBI Taxonomy" id="1766"/>
    <lineage>
        <taxon>Bacteria</taxon>
        <taxon>Bacillati</taxon>
        <taxon>Actinomycetota</taxon>
        <taxon>Actinomycetes</taxon>
        <taxon>Mycobacteriales</taxon>
        <taxon>Mycobacteriaceae</taxon>
        <taxon>Mycolicibacterium</taxon>
    </lineage>
</organism>
<name>A0A0N9XH68_MYCFO</name>
<evidence type="ECO:0000259" key="2">
    <source>
        <dbReference type="PROSITE" id="PS51462"/>
    </source>
</evidence>
<keyword evidence="4" id="KW-1185">Reference proteome</keyword>
<dbReference type="SUPFAM" id="SSF55811">
    <property type="entry name" value="Nudix"/>
    <property type="match status" value="1"/>
</dbReference>
<dbReference type="InterPro" id="IPR015797">
    <property type="entry name" value="NUDIX_hydrolase-like_dom_sf"/>
</dbReference>
<dbReference type="PANTHER" id="PTHR21340:SF7">
    <property type="entry name" value="NUDIX HYDROLASE DOMAIN-CONTAINING PROTEIN"/>
    <property type="match status" value="1"/>
</dbReference>